<evidence type="ECO:0000259" key="6">
    <source>
        <dbReference type="PROSITE" id="PS51007"/>
    </source>
</evidence>
<feature type="transmembrane region" description="Helical" evidence="5">
    <location>
        <begin position="7"/>
        <end position="26"/>
    </location>
</feature>
<dbReference type="AlphaFoldDB" id="A0A1T4Y5L8"/>
<keyword evidence="3 4" id="KW-0408">Iron</keyword>
<keyword evidence="2 4" id="KW-0479">Metal-binding</keyword>
<dbReference type="RefSeq" id="WP_078813631.1">
    <property type="nucleotide sequence ID" value="NZ_FUYE01000007.1"/>
</dbReference>
<evidence type="ECO:0000313" key="8">
    <source>
        <dbReference type="Proteomes" id="UP000190774"/>
    </source>
</evidence>
<dbReference type="Gene3D" id="1.10.760.10">
    <property type="entry name" value="Cytochrome c-like domain"/>
    <property type="match status" value="2"/>
</dbReference>
<reference evidence="8" key="1">
    <citation type="submission" date="2017-02" db="EMBL/GenBank/DDBJ databases">
        <authorList>
            <person name="Varghese N."/>
            <person name="Submissions S."/>
        </authorList>
    </citation>
    <scope>NUCLEOTIDE SEQUENCE [LARGE SCALE GENOMIC DNA]</scope>
    <source>
        <strain evidence="8">ATCC 700200</strain>
    </source>
</reference>
<dbReference type="PROSITE" id="PS51007">
    <property type="entry name" value="CYTC"/>
    <property type="match status" value="2"/>
</dbReference>
<evidence type="ECO:0000256" key="5">
    <source>
        <dbReference type="SAM" id="Phobius"/>
    </source>
</evidence>
<name>A0A1T4Y5L8_9BACT</name>
<sequence>MKKLLKVICGLFVLIAVAIGGLLFYVTRFLPNIPAQADLKVAVTPERVERGKYLAHSVAVCMDCHSTRDWGTFSAPLKPGTLGIGGELFDQKMNFPGSFISPNITPHGLKEWSDGELYRAITSGVSKDGHPLFPIMPYPAYGKMATEDIYSIIAYLRSLPAIQSSPAPSKADPPVNVIMHLMPQPAQPMALPNKSGVVAYGGYLANAAGCTECHTKMEKGTPVGKPYAGGFEFAMPAGVLRSPNITPHPTTGIGAWTKQMFIDRFKAYAPDRFKATPVDMMKGEMQTVMPWTMYATMTEEDLGAIYEFLKTLPAEENGVERWTVTSK</sequence>
<feature type="domain" description="Cytochrome c" evidence="6">
    <location>
        <begin position="46"/>
        <end position="160"/>
    </location>
</feature>
<keyword evidence="5" id="KW-0472">Membrane</keyword>
<evidence type="ECO:0000256" key="1">
    <source>
        <dbReference type="ARBA" id="ARBA00022617"/>
    </source>
</evidence>
<accession>A0A1T4Y5L8</accession>
<dbReference type="GO" id="GO:0020037">
    <property type="term" value="F:heme binding"/>
    <property type="evidence" value="ECO:0007669"/>
    <property type="project" value="InterPro"/>
</dbReference>
<dbReference type="InterPro" id="IPR009056">
    <property type="entry name" value="Cyt_c-like_dom"/>
</dbReference>
<dbReference type="Pfam" id="PF00034">
    <property type="entry name" value="Cytochrom_C"/>
    <property type="match status" value="1"/>
</dbReference>
<feature type="domain" description="Cytochrome c" evidence="6">
    <location>
        <begin position="196"/>
        <end position="313"/>
    </location>
</feature>
<evidence type="ECO:0000256" key="2">
    <source>
        <dbReference type="ARBA" id="ARBA00022723"/>
    </source>
</evidence>
<dbReference type="EMBL" id="FUYE01000007">
    <property type="protein sequence ID" value="SKA96611.1"/>
    <property type="molecule type" value="Genomic_DNA"/>
</dbReference>
<dbReference type="OrthoDB" id="9811281at2"/>
<dbReference type="PANTHER" id="PTHR35008">
    <property type="entry name" value="BLL4482 PROTEIN-RELATED"/>
    <property type="match status" value="1"/>
</dbReference>
<protein>
    <submittedName>
        <fullName evidence="7">Cytochrome c</fullName>
    </submittedName>
</protein>
<keyword evidence="5" id="KW-1133">Transmembrane helix</keyword>
<dbReference type="GO" id="GO:0009055">
    <property type="term" value="F:electron transfer activity"/>
    <property type="evidence" value="ECO:0007669"/>
    <property type="project" value="InterPro"/>
</dbReference>
<evidence type="ECO:0000256" key="4">
    <source>
        <dbReference type="PROSITE-ProRule" id="PRU00433"/>
    </source>
</evidence>
<gene>
    <name evidence="7" type="ORF">SAMN02745166_02434</name>
</gene>
<dbReference type="InterPro" id="IPR051459">
    <property type="entry name" value="Cytochrome_c-type_DH"/>
</dbReference>
<dbReference type="GO" id="GO:0046872">
    <property type="term" value="F:metal ion binding"/>
    <property type="evidence" value="ECO:0007669"/>
    <property type="project" value="UniProtKB-KW"/>
</dbReference>
<dbReference type="Proteomes" id="UP000190774">
    <property type="component" value="Unassembled WGS sequence"/>
</dbReference>
<keyword evidence="5" id="KW-0812">Transmembrane</keyword>
<keyword evidence="1 4" id="KW-0349">Heme</keyword>
<keyword evidence="8" id="KW-1185">Reference proteome</keyword>
<dbReference type="SUPFAM" id="SSF46626">
    <property type="entry name" value="Cytochrome c"/>
    <property type="match status" value="2"/>
</dbReference>
<evidence type="ECO:0000313" key="7">
    <source>
        <dbReference type="EMBL" id="SKA96611.1"/>
    </source>
</evidence>
<organism evidence="7 8">
    <name type="scientific">Prosthecobacter debontii</name>
    <dbReference type="NCBI Taxonomy" id="48467"/>
    <lineage>
        <taxon>Bacteria</taxon>
        <taxon>Pseudomonadati</taxon>
        <taxon>Verrucomicrobiota</taxon>
        <taxon>Verrucomicrobiia</taxon>
        <taxon>Verrucomicrobiales</taxon>
        <taxon>Verrucomicrobiaceae</taxon>
        <taxon>Prosthecobacter</taxon>
    </lineage>
</organism>
<dbReference type="InterPro" id="IPR036909">
    <property type="entry name" value="Cyt_c-like_dom_sf"/>
</dbReference>
<dbReference type="PANTHER" id="PTHR35008:SF8">
    <property type="entry name" value="ALCOHOL DEHYDROGENASE CYTOCHROME C SUBUNIT"/>
    <property type="match status" value="1"/>
</dbReference>
<proteinExistence type="predicted"/>
<dbReference type="STRING" id="48467.SAMN02745166_02434"/>
<evidence type="ECO:0000256" key="3">
    <source>
        <dbReference type="ARBA" id="ARBA00023004"/>
    </source>
</evidence>